<reference evidence="2" key="2">
    <citation type="submission" date="2020-09" db="EMBL/GenBank/DDBJ databases">
        <authorList>
            <person name="Sun Q."/>
            <person name="Kim S."/>
        </authorList>
    </citation>
    <scope>NUCLEOTIDE SEQUENCE</scope>
    <source>
        <strain evidence="2">KCTC 32422</strain>
    </source>
</reference>
<feature type="signal peptide" evidence="1">
    <location>
        <begin position="1"/>
        <end position="26"/>
    </location>
</feature>
<organism evidence="2 3">
    <name type="scientific">Novosphingobium arvoryzae</name>
    <dbReference type="NCBI Taxonomy" id="1256514"/>
    <lineage>
        <taxon>Bacteria</taxon>
        <taxon>Pseudomonadati</taxon>
        <taxon>Pseudomonadota</taxon>
        <taxon>Alphaproteobacteria</taxon>
        <taxon>Sphingomonadales</taxon>
        <taxon>Sphingomonadaceae</taxon>
        <taxon>Novosphingobium</taxon>
    </lineage>
</organism>
<dbReference type="AlphaFoldDB" id="A0A918R9Q5"/>
<dbReference type="RefSeq" id="WP_189538794.1">
    <property type="nucleotide sequence ID" value="NZ_BMZD01000001.1"/>
</dbReference>
<dbReference type="Proteomes" id="UP000634139">
    <property type="component" value="Unassembled WGS sequence"/>
</dbReference>
<proteinExistence type="predicted"/>
<sequence>MRRLLPPLHSLAGLIAALWLAAPATADPPRVGEPPRCLTASHERLLLRKGRDICAPTLSRSGRPTAAGFMPTDCALPHQTYQIDAVGLADRCLPPHKTEK</sequence>
<keyword evidence="1" id="KW-0732">Signal</keyword>
<evidence type="ECO:0000313" key="2">
    <source>
        <dbReference type="EMBL" id="GGZ88859.1"/>
    </source>
</evidence>
<protein>
    <submittedName>
        <fullName evidence="2">Uncharacterized protein</fullName>
    </submittedName>
</protein>
<evidence type="ECO:0000256" key="1">
    <source>
        <dbReference type="SAM" id="SignalP"/>
    </source>
</evidence>
<dbReference type="EMBL" id="BMZD01000001">
    <property type="protein sequence ID" value="GGZ88859.1"/>
    <property type="molecule type" value="Genomic_DNA"/>
</dbReference>
<feature type="chain" id="PRO_5036919545" evidence="1">
    <location>
        <begin position="27"/>
        <end position="100"/>
    </location>
</feature>
<comment type="caution">
    <text evidence="2">The sequence shown here is derived from an EMBL/GenBank/DDBJ whole genome shotgun (WGS) entry which is preliminary data.</text>
</comment>
<gene>
    <name evidence="2" type="ORF">GCM10011617_04800</name>
</gene>
<name>A0A918R9Q5_9SPHN</name>
<accession>A0A918R9Q5</accession>
<reference evidence="2" key="1">
    <citation type="journal article" date="2014" name="Int. J. Syst. Evol. Microbiol.">
        <title>Complete genome sequence of Corynebacterium casei LMG S-19264T (=DSM 44701T), isolated from a smear-ripened cheese.</title>
        <authorList>
            <consortium name="US DOE Joint Genome Institute (JGI-PGF)"/>
            <person name="Walter F."/>
            <person name="Albersmeier A."/>
            <person name="Kalinowski J."/>
            <person name="Ruckert C."/>
        </authorList>
    </citation>
    <scope>NUCLEOTIDE SEQUENCE</scope>
    <source>
        <strain evidence="2">KCTC 32422</strain>
    </source>
</reference>
<evidence type="ECO:0000313" key="3">
    <source>
        <dbReference type="Proteomes" id="UP000634139"/>
    </source>
</evidence>
<keyword evidence="3" id="KW-1185">Reference proteome</keyword>